<dbReference type="CDD" id="cd03674">
    <property type="entry name" value="NUDIX_Hydrolase"/>
    <property type="match status" value="1"/>
</dbReference>
<dbReference type="AlphaFoldDB" id="A0A4R6RYA7"/>
<dbReference type="Pfam" id="PF00293">
    <property type="entry name" value="NUDIX"/>
    <property type="match status" value="1"/>
</dbReference>
<evidence type="ECO:0000313" key="2">
    <source>
        <dbReference type="EMBL" id="TDP92090.1"/>
    </source>
</evidence>
<protein>
    <submittedName>
        <fullName evidence="2">8-oxo-dGTP pyrophosphatase MutT (NUDIX family)</fullName>
    </submittedName>
</protein>
<dbReference type="OrthoDB" id="21568at2"/>
<reference evidence="2 3" key="1">
    <citation type="submission" date="2019-03" db="EMBL/GenBank/DDBJ databases">
        <title>Genomic Encyclopedia of Type Strains, Phase IV (KMG-IV): sequencing the most valuable type-strain genomes for metagenomic binning, comparative biology and taxonomic classification.</title>
        <authorList>
            <person name="Goeker M."/>
        </authorList>
    </citation>
    <scope>NUCLEOTIDE SEQUENCE [LARGE SCALE GENOMIC DNA]</scope>
    <source>
        <strain evidence="2 3">DSM 45361</strain>
    </source>
</reference>
<organism evidence="2 3">
    <name type="scientific">Labedaea rhizosphaerae</name>
    <dbReference type="NCBI Taxonomy" id="598644"/>
    <lineage>
        <taxon>Bacteria</taxon>
        <taxon>Bacillati</taxon>
        <taxon>Actinomycetota</taxon>
        <taxon>Actinomycetes</taxon>
        <taxon>Pseudonocardiales</taxon>
        <taxon>Pseudonocardiaceae</taxon>
        <taxon>Labedaea</taxon>
    </lineage>
</organism>
<dbReference type="InterPro" id="IPR000086">
    <property type="entry name" value="NUDIX_hydrolase_dom"/>
</dbReference>
<dbReference type="PROSITE" id="PS51462">
    <property type="entry name" value="NUDIX"/>
    <property type="match status" value="1"/>
</dbReference>
<dbReference type="EMBL" id="SNXZ01000008">
    <property type="protein sequence ID" value="TDP92090.1"/>
    <property type="molecule type" value="Genomic_DNA"/>
</dbReference>
<accession>A0A4R6RYA7</accession>
<dbReference type="InterPro" id="IPR015797">
    <property type="entry name" value="NUDIX_hydrolase-like_dom_sf"/>
</dbReference>
<dbReference type="Gene3D" id="3.90.79.10">
    <property type="entry name" value="Nucleoside Triphosphate Pyrophosphohydrolase"/>
    <property type="match status" value="1"/>
</dbReference>
<comment type="caution">
    <text evidence="2">The sequence shown here is derived from an EMBL/GenBank/DDBJ whole genome shotgun (WGS) entry which is preliminary data.</text>
</comment>
<keyword evidence="3" id="KW-1185">Reference proteome</keyword>
<dbReference type="SUPFAM" id="SSF55811">
    <property type="entry name" value="Nudix"/>
    <property type="match status" value="1"/>
</dbReference>
<evidence type="ECO:0000259" key="1">
    <source>
        <dbReference type="PROSITE" id="PS51462"/>
    </source>
</evidence>
<name>A0A4R6RYA7_LABRH</name>
<feature type="domain" description="Nudix hydrolase" evidence="1">
    <location>
        <begin position="41"/>
        <end position="176"/>
    </location>
</feature>
<dbReference type="Proteomes" id="UP000295444">
    <property type="component" value="Unassembled WGS sequence"/>
</dbReference>
<gene>
    <name evidence="2" type="ORF">EV186_108303</name>
</gene>
<dbReference type="RefSeq" id="WP_133853638.1">
    <property type="nucleotide sequence ID" value="NZ_SNXZ01000008.1"/>
</dbReference>
<sequence>MVLPAALLAGYRPADDLEAADVDRVRALVDAAADPWSREHPVHLTASALVVHPPTRQVLLRWHQRMAAWLQIGGHGDPGETDPLQVVLREGQEETGLGDLRPWPNRDLLHVVVVPVPAGRTEPAHEHADLRFVLATDRPEDARPEKPTAPLRWVELPQARELVTEDNLRETLSRVDRLF</sequence>
<evidence type="ECO:0000313" key="3">
    <source>
        <dbReference type="Proteomes" id="UP000295444"/>
    </source>
</evidence>
<proteinExistence type="predicted"/>